<dbReference type="SMART" id="SM00225">
    <property type="entry name" value="BTB"/>
    <property type="match status" value="1"/>
</dbReference>
<dbReference type="GO" id="GO:0043161">
    <property type="term" value="P:proteasome-mediated ubiquitin-dependent protein catabolic process"/>
    <property type="evidence" value="ECO:0007669"/>
    <property type="project" value="UniProtKB-ARBA"/>
</dbReference>
<evidence type="ECO:0000259" key="7">
    <source>
        <dbReference type="PROSITE" id="PS50144"/>
    </source>
</evidence>
<dbReference type="Gene3D" id="6.10.250.3030">
    <property type="match status" value="1"/>
</dbReference>
<evidence type="ECO:0000259" key="6">
    <source>
        <dbReference type="PROSITE" id="PS50097"/>
    </source>
</evidence>
<dbReference type="Pfam" id="PF22486">
    <property type="entry name" value="MATH_2"/>
    <property type="match status" value="1"/>
</dbReference>
<dbReference type="CDD" id="cd18345">
    <property type="entry name" value="BTB_POZ_roadkill-like"/>
    <property type="match status" value="1"/>
</dbReference>
<dbReference type="AlphaFoldDB" id="A0A7R9IY40"/>
<dbReference type="InterPro" id="IPR056423">
    <property type="entry name" value="BACK_BPM_SPOP"/>
</dbReference>
<keyword evidence="5" id="KW-0539">Nucleus</keyword>
<dbReference type="GO" id="GO:0005634">
    <property type="term" value="C:nucleus"/>
    <property type="evidence" value="ECO:0007669"/>
    <property type="project" value="UniProtKB-SubCell"/>
</dbReference>
<dbReference type="InterPro" id="IPR011333">
    <property type="entry name" value="SKP1/BTB/POZ_sf"/>
</dbReference>
<name>A0A7R9IY40_TIMCA</name>
<dbReference type="Gene3D" id="3.30.710.10">
    <property type="entry name" value="Potassium Channel Kv1.1, Chain A"/>
    <property type="match status" value="1"/>
</dbReference>
<dbReference type="PROSITE" id="PS50097">
    <property type="entry name" value="BTB"/>
    <property type="match status" value="1"/>
</dbReference>
<dbReference type="FunFam" id="3.30.710.10:FF:000008">
    <property type="entry name" value="Speckle-type POZ protein-like a"/>
    <property type="match status" value="1"/>
</dbReference>
<dbReference type="Gene3D" id="6.20.250.50">
    <property type="match status" value="1"/>
</dbReference>
<protein>
    <submittedName>
        <fullName evidence="8">(California timema) hypothetical protein</fullName>
    </submittedName>
</protein>
<gene>
    <name evidence="8" type="ORF">TCMB3V08_LOCUS1546</name>
</gene>
<dbReference type="InterPro" id="IPR008974">
    <property type="entry name" value="TRAF-like"/>
</dbReference>
<evidence type="ECO:0000256" key="5">
    <source>
        <dbReference type="ARBA" id="ARBA00023242"/>
    </source>
</evidence>
<dbReference type="Pfam" id="PF24570">
    <property type="entry name" value="BACK_BPM_SPOP"/>
    <property type="match status" value="1"/>
</dbReference>
<dbReference type="FunFam" id="2.60.210.10:FF:000028">
    <property type="entry name" value="Speckle-type POZ protein-like"/>
    <property type="match status" value="1"/>
</dbReference>
<dbReference type="PROSITE" id="PS50144">
    <property type="entry name" value="MATH"/>
    <property type="match status" value="1"/>
</dbReference>
<accession>A0A7R9IY40</accession>
<comment type="pathway">
    <text evidence="2">Protein modification; protein ubiquitination.</text>
</comment>
<evidence type="ECO:0000256" key="2">
    <source>
        <dbReference type="ARBA" id="ARBA00004906"/>
    </source>
</evidence>
<proteinExistence type="inferred from homology"/>
<dbReference type="SMART" id="SM00061">
    <property type="entry name" value="MATH"/>
    <property type="match status" value="1"/>
</dbReference>
<feature type="domain" description="BTB" evidence="6">
    <location>
        <begin position="456"/>
        <end position="523"/>
    </location>
</feature>
<dbReference type="InterPro" id="IPR000210">
    <property type="entry name" value="BTB/POZ_dom"/>
</dbReference>
<evidence type="ECO:0000256" key="3">
    <source>
        <dbReference type="ARBA" id="ARBA00010846"/>
    </source>
</evidence>
<keyword evidence="4" id="KW-0833">Ubl conjugation pathway</keyword>
<organism evidence="8">
    <name type="scientific">Timema californicum</name>
    <name type="common">California timema</name>
    <name type="synonym">Walking stick</name>
    <dbReference type="NCBI Taxonomy" id="61474"/>
    <lineage>
        <taxon>Eukaryota</taxon>
        <taxon>Metazoa</taxon>
        <taxon>Ecdysozoa</taxon>
        <taxon>Arthropoda</taxon>
        <taxon>Hexapoda</taxon>
        <taxon>Insecta</taxon>
        <taxon>Pterygota</taxon>
        <taxon>Neoptera</taxon>
        <taxon>Polyneoptera</taxon>
        <taxon>Phasmatodea</taxon>
        <taxon>Timematodea</taxon>
        <taxon>Timematoidea</taxon>
        <taxon>Timematidae</taxon>
        <taxon>Timema</taxon>
    </lineage>
</organism>
<evidence type="ECO:0000256" key="1">
    <source>
        <dbReference type="ARBA" id="ARBA00004123"/>
    </source>
</evidence>
<comment type="similarity">
    <text evidence="3">Belongs to the Tdpoz family.</text>
</comment>
<reference evidence="8" key="1">
    <citation type="submission" date="2020-11" db="EMBL/GenBank/DDBJ databases">
        <authorList>
            <person name="Tran Van P."/>
        </authorList>
    </citation>
    <scope>NUCLEOTIDE SEQUENCE</scope>
</reference>
<dbReference type="PANTHER" id="PTHR24413">
    <property type="entry name" value="SPECKLE-TYPE POZ PROTEIN"/>
    <property type="match status" value="1"/>
</dbReference>
<evidence type="ECO:0000313" key="8">
    <source>
        <dbReference type="EMBL" id="CAD7568791.1"/>
    </source>
</evidence>
<dbReference type="SUPFAM" id="SSF54695">
    <property type="entry name" value="POZ domain"/>
    <property type="match status" value="1"/>
</dbReference>
<comment type="subcellular location">
    <subcellularLocation>
        <location evidence="1">Nucleus</location>
    </subcellularLocation>
</comment>
<sequence length="630" mass="69122">MSLRTFLGRHQGKASELHTSALDCPTVTRDFLILNLNAIRSPRILLGAGNSWVELEGILLGAGNSWVELEGILLGVGNSWVELVGILLGVGNSWVELEGILLGVGNSWVELLFVHGNSWVELVGILLGAGNSWVELVGILLGAGNSWVELDGILLGAGNSWVELEGILLGVGNSWVELVGILLEAGNSWVELVGILLGAGNSWVELLANALVVSSSTAEDGDIEVRISVGESQGRGRSIRSSPEVGVAPGGGVFVLSESRATADVALEITLLFLPVPVKVVKFSYMWTINNFSFCREEMGEVLKSSTFSAGANDKLKWCLRVNPKGLDEESKDYLSLYLLLVSCNKSEVRAKFKFSILNAKREETKAMESQRAYRFVQGKDWGFKKFIRRDFLLDEANGLLPDDKLTIFCEVGFLHVSVVADSVNISGQSNAIQFKVPECRLSDDLGLLFENQKFSDVSLFVSGREFQAHKAILAARSPVFAAMFEHEMEERKQNRVDIKDVEIEVMREMLRFIYTGKATNLEKMADDLLAAADKYALERLKVMCEEALCTNLSIDNAADTLILADLHSADQLKAQAIDFINTHATEVMDTSGWKCMIQTHPHLIAEAFRALATQQIPPIGPPRKRVKQS</sequence>
<dbReference type="SUPFAM" id="SSF49599">
    <property type="entry name" value="TRAF domain-like"/>
    <property type="match status" value="1"/>
</dbReference>
<dbReference type="Pfam" id="PF00651">
    <property type="entry name" value="BTB"/>
    <property type="match status" value="1"/>
</dbReference>
<dbReference type="Gene3D" id="2.60.210.10">
    <property type="entry name" value="Apoptosis, Tumor Necrosis Factor Receptor Associated Protein 2, Chain A"/>
    <property type="match status" value="1"/>
</dbReference>
<dbReference type="InterPro" id="IPR002083">
    <property type="entry name" value="MATH/TRAF_dom"/>
</dbReference>
<feature type="domain" description="MATH" evidence="7">
    <location>
        <begin position="282"/>
        <end position="412"/>
    </location>
</feature>
<evidence type="ECO:0000256" key="4">
    <source>
        <dbReference type="ARBA" id="ARBA00022786"/>
    </source>
</evidence>
<dbReference type="EMBL" id="OE179433">
    <property type="protein sequence ID" value="CAD7568791.1"/>
    <property type="molecule type" value="Genomic_DNA"/>
</dbReference>